<evidence type="ECO:0000259" key="2">
    <source>
        <dbReference type="SMART" id="SM01285"/>
    </source>
</evidence>
<dbReference type="PANTHER" id="PTHR13980:SF15">
    <property type="entry name" value="FACT COMPLEX SUBUNIT SPT16"/>
    <property type="match status" value="1"/>
</dbReference>
<dbReference type="GO" id="GO:0035101">
    <property type="term" value="C:FACT complex"/>
    <property type="evidence" value="ECO:0007669"/>
    <property type="project" value="UniProtKB-UniRule"/>
</dbReference>
<dbReference type="EMBL" id="ML742319">
    <property type="protein sequence ID" value="KAE8145721.1"/>
    <property type="molecule type" value="Genomic_DNA"/>
</dbReference>
<comment type="similarity">
    <text evidence="1">Belongs to the peptidase M24 family. SPT16 subfamily.</text>
</comment>
<dbReference type="Gene3D" id="3.40.350.10">
    <property type="entry name" value="Creatinase/prolidase N-terminal domain"/>
    <property type="match status" value="1"/>
</dbReference>
<comment type="subunit">
    <text evidence="1">Component of the FACT complex.</text>
</comment>
<keyword evidence="1" id="KW-0804">Transcription</keyword>
<keyword evidence="1" id="KW-0227">DNA damage</keyword>
<feature type="non-terminal residue" evidence="3">
    <location>
        <position position="181"/>
    </location>
</feature>
<accession>A0A5N6THZ7</accession>
<comment type="subcellular location">
    <subcellularLocation>
        <location evidence="1">Nucleus</location>
    </subcellularLocation>
    <subcellularLocation>
        <location evidence="1">Chromosome</location>
    </subcellularLocation>
</comment>
<keyword evidence="1" id="KW-0805">Transcription regulation</keyword>
<gene>
    <name evidence="3" type="ORF">BDV25DRAFT_144404</name>
</gene>
<evidence type="ECO:0000313" key="3">
    <source>
        <dbReference type="EMBL" id="KAE8145721.1"/>
    </source>
</evidence>
<dbReference type="FunFam" id="3.40.350.10:FF:000006">
    <property type="entry name" value="FACT complex subunit SPT16"/>
    <property type="match status" value="1"/>
</dbReference>
<keyword evidence="1" id="KW-0158">Chromosome</keyword>
<keyword evidence="1" id="KW-0234">DNA repair</keyword>
<keyword evidence="1" id="KW-0235">DNA replication</keyword>
<comment type="function">
    <text evidence="1">Component of the FACT complex, a general chromatin factor that acts to reorganize nucleosomes. The FACT complex is involved in multiple processes that require DNA as a template such as mRNA elongation, DNA replication and DNA repair. During transcription elongation the FACT complex acts as a histone chaperone that both destabilizes and restores nucleosomal structure. It facilitates the passage of RNA polymerase II and transcription by promoting the dissociation of one histone H2A-H2B dimer from the nucleosome, then subsequently promotes the reestablishment of the nucleosome following the passage of RNA polymerase II.</text>
</comment>
<dbReference type="InterPro" id="IPR029148">
    <property type="entry name" value="FACT-SPT16_Nlobe"/>
</dbReference>
<dbReference type="GO" id="GO:0006260">
    <property type="term" value="P:DNA replication"/>
    <property type="evidence" value="ECO:0007669"/>
    <property type="project" value="UniProtKB-KW"/>
</dbReference>
<sequence>MAEEIVIDKNAFFNRLSSFYTAWKADKRSSHTVFGGVGSIVIVMGRTDEANTFQKNNAMHFWLLGYEFPATLMVFTPEVMYVVTTAKKAKHLEPLKGGKIPVEILITSKDPEEKTKAFEKCLEVIRNAGKKVGVLPKDTAAGPFVEDWKRAYATTSEDLEEVDISAAISASAFSVKDTDEL</sequence>
<protein>
    <recommendedName>
        <fullName evidence="1">FACT complex subunit</fullName>
    </recommendedName>
</protein>
<dbReference type="AlphaFoldDB" id="A0A5N6THZ7"/>
<dbReference type="Pfam" id="PF14826">
    <property type="entry name" value="FACT-Spt16_Nlob"/>
    <property type="match status" value="1"/>
</dbReference>
<dbReference type="GO" id="GO:0031491">
    <property type="term" value="F:nucleosome binding"/>
    <property type="evidence" value="ECO:0007669"/>
    <property type="project" value="TreeGrafter"/>
</dbReference>
<dbReference type="Proteomes" id="UP000325780">
    <property type="component" value="Unassembled WGS sequence"/>
</dbReference>
<proteinExistence type="inferred from homology"/>
<feature type="domain" description="FACT complex subunit SPT16 N-terminal lobe" evidence="2">
    <location>
        <begin position="7"/>
        <end position="168"/>
    </location>
</feature>
<keyword evidence="4" id="KW-1185">Reference proteome</keyword>
<reference evidence="3 4" key="1">
    <citation type="submission" date="2019-04" db="EMBL/GenBank/DDBJ databases">
        <title>Friends and foes A comparative genomics study of 23 Aspergillus species from section Flavi.</title>
        <authorList>
            <consortium name="DOE Joint Genome Institute"/>
            <person name="Kjaerbolling I."/>
            <person name="Vesth T."/>
            <person name="Frisvad J.C."/>
            <person name="Nybo J.L."/>
            <person name="Theobald S."/>
            <person name="Kildgaard S."/>
            <person name="Isbrandt T."/>
            <person name="Kuo A."/>
            <person name="Sato A."/>
            <person name="Lyhne E.K."/>
            <person name="Kogle M.E."/>
            <person name="Wiebenga A."/>
            <person name="Kun R.S."/>
            <person name="Lubbers R.J."/>
            <person name="Makela M.R."/>
            <person name="Barry K."/>
            <person name="Chovatia M."/>
            <person name="Clum A."/>
            <person name="Daum C."/>
            <person name="Haridas S."/>
            <person name="He G."/>
            <person name="LaButti K."/>
            <person name="Lipzen A."/>
            <person name="Mondo S."/>
            <person name="Riley R."/>
            <person name="Salamov A."/>
            <person name="Simmons B.A."/>
            <person name="Magnuson J.K."/>
            <person name="Henrissat B."/>
            <person name="Mortensen U.H."/>
            <person name="Larsen T.O."/>
            <person name="Devries R.P."/>
            <person name="Grigoriev I.V."/>
            <person name="Machida M."/>
            <person name="Baker S.E."/>
            <person name="Andersen M.R."/>
        </authorList>
    </citation>
    <scope>NUCLEOTIDE SEQUENCE [LARGE SCALE GENOMIC DNA]</scope>
    <source>
        <strain evidence="3 4">IBT 18842</strain>
    </source>
</reference>
<evidence type="ECO:0000313" key="4">
    <source>
        <dbReference type="Proteomes" id="UP000325780"/>
    </source>
</evidence>
<dbReference type="GO" id="GO:0006281">
    <property type="term" value="P:DNA repair"/>
    <property type="evidence" value="ECO:0007669"/>
    <property type="project" value="UniProtKB-UniRule"/>
</dbReference>
<keyword evidence="1" id="KW-0539">Nucleus</keyword>
<dbReference type="PANTHER" id="PTHR13980">
    <property type="entry name" value="CDC68 RELATED"/>
    <property type="match status" value="1"/>
</dbReference>
<evidence type="ECO:0000256" key="1">
    <source>
        <dbReference type="RuleBase" id="RU367052"/>
    </source>
</evidence>
<dbReference type="InterPro" id="IPR029149">
    <property type="entry name" value="Creatin/AminoP/Spt16_N"/>
</dbReference>
<dbReference type="SMART" id="SM01285">
    <property type="entry name" value="FACT-Spt16_Nlob"/>
    <property type="match status" value="1"/>
</dbReference>
<dbReference type="InterPro" id="IPR040258">
    <property type="entry name" value="Spt16"/>
</dbReference>
<dbReference type="GO" id="GO:0006368">
    <property type="term" value="P:transcription elongation by RNA polymerase II"/>
    <property type="evidence" value="ECO:0007669"/>
    <property type="project" value="TreeGrafter"/>
</dbReference>
<name>A0A5N6THZ7_ASPAV</name>
<dbReference type="OrthoDB" id="10251642at2759"/>
<organism evidence="3 4">
    <name type="scientific">Aspergillus avenaceus</name>
    <dbReference type="NCBI Taxonomy" id="36643"/>
    <lineage>
        <taxon>Eukaryota</taxon>
        <taxon>Fungi</taxon>
        <taxon>Dikarya</taxon>
        <taxon>Ascomycota</taxon>
        <taxon>Pezizomycotina</taxon>
        <taxon>Eurotiomycetes</taxon>
        <taxon>Eurotiomycetidae</taxon>
        <taxon>Eurotiales</taxon>
        <taxon>Aspergillaceae</taxon>
        <taxon>Aspergillus</taxon>
        <taxon>Aspergillus subgen. Circumdati</taxon>
    </lineage>
</organism>